<accession>A0ACC0MS40</accession>
<dbReference type="Proteomes" id="UP001062846">
    <property type="component" value="Chromosome 8"/>
</dbReference>
<organism evidence="1 2">
    <name type="scientific">Rhododendron molle</name>
    <name type="common">Chinese azalea</name>
    <name type="synonym">Azalea mollis</name>
    <dbReference type="NCBI Taxonomy" id="49168"/>
    <lineage>
        <taxon>Eukaryota</taxon>
        <taxon>Viridiplantae</taxon>
        <taxon>Streptophyta</taxon>
        <taxon>Embryophyta</taxon>
        <taxon>Tracheophyta</taxon>
        <taxon>Spermatophyta</taxon>
        <taxon>Magnoliopsida</taxon>
        <taxon>eudicotyledons</taxon>
        <taxon>Gunneridae</taxon>
        <taxon>Pentapetalae</taxon>
        <taxon>asterids</taxon>
        <taxon>Ericales</taxon>
        <taxon>Ericaceae</taxon>
        <taxon>Ericoideae</taxon>
        <taxon>Rhodoreae</taxon>
        <taxon>Rhododendron</taxon>
    </lineage>
</organism>
<protein>
    <submittedName>
        <fullName evidence="1">Uncharacterized protein</fullName>
    </submittedName>
</protein>
<name>A0ACC0MS40_RHOML</name>
<dbReference type="EMBL" id="CM046395">
    <property type="protein sequence ID" value="KAI8543735.1"/>
    <property type="molecule type" value="Genomic_DNA"/>
</dbReference>
<proteinExistence type="predicted"/>
<reference evidence="1" key="1">
    <citation type="submission" date="2022-02" db="EMBL/GenBank/DDBJ databases">
        <title>Plant Genome Project.</title>
        <authorList>
            <person name="Zhang R.-G."/>
        </authorList>
    </citation>
    <scope>NUCLEOTIDE SEQUENCE</scope>
    <source>
        <strain evidence="1">AT1</strain>
    </source>
</reference>
<sequence>MPDVTHGLCTFHLNQNDLKHLGHLFKDDSDFGKELNTCIFGYEDEQELEEGWKTLIKKYSLQDNMWMKKTWAIRKKWAHVYMKWLFTTGMRSTQLSESPNAKIKKFVKFDHGIVQFFTHFDRLVMEKRDNEIDSIFDSREKPPKQKLKKSPMSIEVAQFYTPPLFDLFHDEVDLSLSCKVKQHHEFEGEFSVLVENLRTFGILCGHAIKVVPALPVLPEPDPASIQPFSATPSLAATIPAFPEQSDLAGCPLDLPDELFHGVRSACAVRSRSSDQLLRSRCCPVLAAWLYSAYSETALGIRTNRVHQTASSSSYDLPLLPDDSEACVDGFRKALNDRGIELAEPNKTCDMASCYCGIRLHPLSCPAAFTVSENGKLVGDRRSVKRLERDCSAGPGLAGCSKCLNSLYKLKEHKTGNTSKSEDRTSKMHDRDCEVMGLTWLLAMNRSAYIHTVSSVLRAIMMGTDGSDPRSCSLNIDGMPLAVDSSEVDFQSSSTTLHLPDVLSAILISLIVSTAKF</sequence>
<keyword evidence="2" id="KW-1185">Reference proteome</keyword>
<evidence type="ECO:0000313" key="1">
    <source>
        <dbReference type="EMBL" id="KAI8543735.1"/>
    </source>
</evidence>
<gene>
    <name evidence="1" type="ORF">RHMOL_Rhmol08G0241300</name>
</gene>
<evidence type="ECO:0000313" key="2">
    <source>
        <dbReference type="Proteomes" id="UP001062846"/>
    </source>
</evidence>
<comment type="caution">
    <text evidence="1">The sequence shown here is derived from an EMBL/GenBank/DDBJ whole genome shotgun (WGS) entry which is preliminary data.</text>
</comment>